<dbReference type="Proteomes" id="UP000621859">
    <property type="component" value="Unassembled WGS sequence"/>
</dbReference>
<dbReference type="InterPro" id="IPR035965">
    <property type="entry name" value="PAS-like_dom_sf"/>
</dbReference>
<dbReference type="InterPro" id="IPR000014">
    <property type="entry name" value="PAS"/>
</dbReference>
<dbReference type="NCBIfam" id="TIGR00229">
    <property type="entry name" value="sensory_box"/>
    <property type="match status" value="1"/>
</dbReference>
<dbReference type="CDD" id="cd00130">
    <property type="entry name" value="PAS"/>
    <property type="match status" value="1"/>
</dbReference>
<dbReference type="SMART" id="SM00091">
    <property type="entry name" value="PAS"/>
    <property type="match status" value="2"/>
</dbReference>
<feature type="domain" description="PAS" evidence="2">
    <location>
        <begin position="201"/>
        <end position="237"/>
    </location>
</feature>
<dbReference type="PANTHER" id="PTHR44757">
    <property type="entry name" value="DIGUANYLATE CYCLASE DGCP"/>
    <property type="match status" value="1"/>
</dbReference>
<keyword evidence="4" id="KW-1185">Reference proteome</keyword>
<sequence>MPLAPRTLDSRFRPLSLVVALIVSLGGIAALHLWGGVQPGMPLWLTEAWLVIGSLYVALLASRGAGTAVDVPLDAEPADAGDTHIPIAHCLPDLVWRIDYANRTVTSLNNATAQFHPSACDGNGRLSGLFPARVSRQYLEALISVQSTQVQQQFEYRLGNGNESSQHVFEARLLPLSTGECLALIRDITQMKATEEALFQQQLFVHQIIDSSPNLIFVRDKHGRFLLVNRATQTTLGHELLVQSHLAAHDHAMPFTTGDLEVLEHGDTVRTVDHWTLPNGRTHWFDITKQPLVREGDVYILSIAIDITHVKAAEALIASSDPLSEGVADALPVPFMLLRKGIIEFVNNPMCERLNTPPTDLLGRPLEAITANSEQLLAESSPDTALEFHYHRDQKTHACRVQQIGTDEKTRTLLVLH</sequence>
<dbReference type="EMBL" id="BMLY01000001">
    <property type="protein sequence ID" value="GGP24912.1"/>
    <property type="molecule type" value="Genomic_DNA"/>
</dbReference>
<dbReference type="SUPFAM" id="SSF55785">
    <property type="entry name" value="PYP-like sensor domain (PAS domain)"/>
    <property type="match status" value="2"/>
</dbReference>
<dbReference type="RefSeq" id="WP_188688946.1">
    <property type="nucleotide sequence ID" value="NZ_BMLY01000001.1"/>
</dbReference>
<dbReference type="PROSITE" id="PS50112">
    <property type="entry name" value="PAS"/>
    <property type="match status" value="1"/>
</dbReference>
<dbReference type="InterPro" id="IPR013656">
    <property type="entry name" value="PAS_4"/>
</dbReference>
<proteinExistence type="predicted"/>
<dbReference type="Pfam" id="PF08448">
    <property type="entry name" value="PAS_4"/>
    <property type="match status" value="1"/>
</dbReference>
<gene>
    <name evidence="3" type="ORF">GCM10010971_07310</name>
</gene>
<keyword evidence="1" id="KW-1133">Transmembrane helix</keyword>
<feature type="transmembrane region" description="Helical" evidence="1">
    <location>
        <begin position="12"/>
        <end position="35"/>
    </location>
</feature>
<accession>A0ABQ2PH22</accession>
<dbReference type="Gene3D" id="3.30.450.20">
    <property type="entry name" value="PAS domain"/>
    <property type="match status" value="2"/>
</dbReference>
<dbReference type="PANTHER" id="PTHR44757:SF2">
    <property type="entry name" value="BIOFILM ARCHITECTURE MAINTENANCE PROTEIN MBAA"/>
    <property type="match status" value="1"/>
</dbReference>
<evidence type="ECO:0000313" key="3">
    <source>
        <dbReference type="EMBL" id="GGP24912.1"/>
    </source>
</evidence>
<evidence type="ECO:0000313" key="4">
    <source>
        <dbReference type="Proteomes" id="UP000621859"/>
    </source>
</evidence>
<dbReference type="Pfam" id="PF13426">
    <property type="entry name" value="PAS_9"/>
    <property type="match status" value="1"/>
</dbReference>
<evidence type="ECO:0000259" key="2">
    <source>
        <dbReference type="PROSITE" id="PS50112"/>
    </source>
</evidence>
<organism evidence="3 4">
    <name type="scientific">Silvimonas amylolytica</name>
    <dbReference type="NCBI Taxonomy" id="449663"/>
    <lineage>
        <taxon>Bacteria</taxon>
        <taxon>Pseudomonadati</taxon>
        <taxon>Pseudomonadota</taxon>
        <taxon>Betaproteobacteria</taxon>
        <taxon>Neisseriales</taxon>
        <taxon>Chitinibacteraceae</taxon>
        <taxon>Silvimonas</taxon>
    </lineage>
</organism>
<protein>
    <recommendedName>
        <fullName evidence="2">PAS domain-containing protein</fullName>
    </recommendedName>
</protein>
<keyword evidence="1" id="KW-0472">Membrane</keyword>
<name>A0ABQ2PH22_9NEIS</name>
<reference evidence="4" key="1">
    <citation type="journal article" date="2019" name="Int. J. Syst. Evol. Microbiol.">
        <title>The Global Catalogue of Microorganisms (GCM) 10K type strain sequencing project: providing services to taxonomists for standard genome sequencing and annotation.</title>
        <authorList>
            <consortium name="The Broad Institute Genomics Platform"/>
            <consortium name="The Broad Institute Genome Sequencing Center for Infectious Disease"/>
            <person name="Wu L."/>
            <person name="Ma J."/>
        </authorList>
    </citation>
    <scope>NUCLEOTIDE SEQUENCE [LARGE SCALE GENOMIC DNA]</scope>
    <source>
        <strain evidence="4">CGMCC 1.8860</strain>
    </source>
</reference>
<comment type="caution">
    <text evidence="3">The sequence shown here is derived from an EMBL/GenBank/DDBJ whole genome shotgun (WGS) entry which is preliminary data.</text>
</comment>
<evidence type="ECO:0000256" key="1">
    <source>
        <dbReference type="SAM" id="Phobius"/>
    </source>
</evidence>
<keyword evidence="1" id="KW-0812">Transmembrane</keyword>
<dbReference type="InterPro" id="IPR052155">
    <property type="entry name" value="Biofilm_reg_signaling"/>
</dbReference>